<protein>
    <submittedName>
        <fullName evidence="5">Esterase FE4</fullName>
    </submittedName>
</protein>
<dbReference type="KEGG" id="ccin:107274865"/>
<dbReference type="PANTHER" id="PTHR11559">
    <property type="entry name" value="CARBOXYLESTERASE"/>
    <property type="match status" value="1"/>
</dbReference>
<feature type="signal peptide" evidence="2">
    <location>
        <begin position="1"/>
        <end position="24"/>
    </location>
</feature>
<keyword evidence="4" id="KW-1185">Reference proteome</keyword>
<accession>A0AAJ7FV57</accession>
<dbReference type="GeneID" id="107274865"/>
<evidence type="ECO:0000313" key="5">
    <source>
        <dbReference type="RefSeq" id="XP_015609913.1"/>
    </source>
</evidence>
<organism evidence="4 5">
    <name type="scientific">Cephus cinctus</name>
    <name type="common">Wheat stem sawfly</name>
    <dbReference type="NCBI Taxonomy" id="211228"/>
    <lineage>
        <taxon>Eukaryota</taxon>
        <taxon>Metazoa</taxon>
        <taxon>Ecdysozoa</taxon>
        <taxon>Arthropoda</taxon>
        <taxon>Hexapoda</taxon>
        <taxon>Insecta</taxon>
        <taxon>Pterygota</taxon>
        <taxon>Neoptera</taxon>
        <taxon>Endopterygota</taxon>
        <taxon>Hymenoptera</taxon>
        <taxon>Cephoidea</taxon>
        <taxon>Cephidae</taxon>
        <taxon>Cephus</taxon>
    </lineage>
</organism>
<dbReference type="Pfam" id="PF00135">
    <property type="entry name" value="COesterase"/>
    <property type="match status" value="1"/>
</dbReference>
<feature type="domain" description="Carboxylesterase type B" evidence="3">
    <location>
        <begin position="31"/>
        <end position="551"/>
    </location>
</feature>
<gene>
    <name evidence="5" type="primary">LOC107274865</name>
</gene>
<evidence type="ECO:0000256" key="1">
    <source>
        <dbReference type="ARBA" id="ARBA00023180"/>
    </source>
</evidence>
<evidence type="ECO:0000259" key="3">
    <source>
        <dbReference type="Pfam" id="PF00135"/>
    </source>
</evidence>
<reference evidence="5" key="1">
    <citation type="submission" date="2025-08" db="UniProtKB">
        <authorList>
            <consortium name="RefSeq"/>
        </authorList>
    </citation>
    <scope>IDENTIFICATION</scope>
</reference>
<dbReference type="Gene3D" id="3.40.50.1820">
    <property type="entry name" value="alpha/beta hydrolase"/>
    <property type="match status" value="1"/>
</dbReference>
<proteinExistence type="predicted"/>
<dbReference type="SUPFAM" id="SSF53474">
    <property type="entry name" value="alpha/beta-Hydrolases"/>
    <property type="match status" value="1"/>
</dbReference>
<dbReference type="AlphaFoldDB" id="A0AAJ7FV57"/>
<name>A0AAJ7FV57_CEPCN</name>
<dbReference type="RefSeq" id="XP_015609913.1">
    <property type="nucleotide sequence ID" value="XM_015754427.2"/>
</dbReference>
<keyword evidence="2" id="KW-0732">Signal</keyword>
<dbReference type="Proteomes" id="UP000694920">
    <property type="component" value="Unplaced"/>
</dbReference>
<evidence type="ECO:0000313" key="4">
    <source>
        <dbReference type="Proteomes" id="UP000694920"/>
    </source>
</evidence>
<dbReference type="InterPro" id="IPR050309">
    <property type="entry name" value="Type-B_Carboxylest/Lipase"/>
</dbReference>
<evidence type="ECO:0000256" key="2">
    <source>
        <dbReference type="SAM" id="SignalP"/>
    </source>
</evidence>
<feature type="chain" id="PRO_5042523723" evidence="2">
    <location>
        <begin position="25"/>
        <end position="567"/>
    </location>
</feature>
<dbReference type="PROSITE" id="PS00941">
    <property type="entry name" value="CARBOXYLESTERASE_B_2"/>
    <property type="match status" value="1"/>
</dbReference>
<dbReference type="InterPro" id="IPR019819">
    <property type="entry name" value="Carboxylesterase_B_CS"/>
</dbReference>
<sequence>MKNRGIKLVVAIFGLALLAQNANGADSTTVEVTIPKGTLQGLETQTALNGVTMYSFKGVRYAAPATGTRKFSVAEEVEAWDGVYDATQHGSRCAQICVASYSYYIGSDDCLFLNVYTPNLDDQASLPVMIWFHGGDYNFGSGDSDVYGPDYIVENGVVMVSVNYRLGAVGFLNTKDAAAPGNVGLKDQVAAMRWVQDNIEYFGGDPGRVTIFGDASGAGSVQYHMISPLSAGLFAHAIAQSGTVLTTWSISYTSTADAFALGRVLGINTTDSTELVNGLLNIDSKDIARAAFGMTTTKETMAGALFVFRPSVEVDVGQDIYLPADPWQLLKTGQINDVPYVMGFNKDEAIIIATSISNAEFFNSNFDGFLPVELNLTASRDSEEISEDVTKLRNFYFGGNNITTNDVLPYIELQSDIYFTYGTAFSLKIMATYMKSPIYNYLFTYDGQLGFFKKFFRINMTSGVAHADETGYMFYPAALGITPEIGSTEEKMVYAMTRMWTDFAKYGNPTPCLSENVTTIWDEMTIDGNYLDINPDSFMDQNVFNDRVKLWASIFKNVLGDYYSYFE</sequence>
<dbReference type="InterPro" id="IPR002018">
    <property type="entry name" value="CarbesteraseB"/>
</dbReference>
<keyword evidence="1" id="KW-0325">Glycoprotein</keyword>
<dbReference type="InterPro" id="IPR029058">
    <property type="entry name" value="AB_hydrolase_fold"/>
</dbReference>